<organism evidence="1 2">
    <name type="scientific">Alkalispirillum mobile</name>
    <dbReference type="NCBI Taxonomy" id="85925"/>
    <lineage>
        <taxon>Bacteria</taxon>
        <taxon>Pseudomonadati</taxon>
        <taxon>Pseudomonadota</taxon>
        <taxon>Gammaproteobacteria</taxon>
        <taxon>Chromatiales</taxon>
        <taxon>Ectothiorhodospiraceae</taxon>
        <taxon>Alkalispirillum</taxon>
    </lineage>
</organism>
<dbReference type="CDD" id="cd07067">
    <property type="entry name" value="HP_PGM_like"/>
    <property type="match status" value="1"/>
</dbReference>
<proteinExistence type="predicted"/>
<dbReference type="Gene3D" id="3.40.50.1240">
    <property type="entry name" value="Phosphoglycerate mutase-like"/>
    <property type="match status" value="1"/>
</dbReference>
<accession>A0A498C4P8</accession>
<dbReference type="OrthoDB" id="9810154at2"/>
<dbReference type="SMART" id="SM00855">
    <property type="entry name" value="PGAM"/>
    <property type="match status" value="1"/>
</dbReference>
<evidence type="ECO:0000313" key="2">
    <source>
        <dbReference type="Proteomes" id="UP000275461"/>
    </source>
</evidence>
<evidence type="ECO:0000313" key="1">
    <source>
        <dbReference type="EMBL" id="RLK50735.1"/>
    </source>
</evidence>
<name>A0A498C4P8_9GAMM</name>
<dbReference type="Pfam" id="PF00300">
    <property type="entry name" value="His_Phos_1"/>
    <property type="match status" value="1"/>
</dbReference>
<dbReference type="SUPFAM" id="SSF53254">
    <property type="entry name" value="Phosphoglycerate mutase-like"/>
    <property type="match status" value="1"/>
</dbReference>
<sequence>MWELILVRHAIAEDPPDDGSLPDAQRALTAKGRERMQAGAQGLRQSINACDQLLSSPLLRARQTADILAEHGPRPGARAVDEGLSPGADPTRFLTDLASGPASRSIAVGHEPDLSGLVALALTGQPRAFMHFKKGGALALGFAGPPAPGGAVLQWYLPARVLRTLARCER</sequence>
<gene>
    <name evidence="1" type="ORF">DFR31_0641</name>
</gene>
<dbReference type="EMBL" id="RCDA01000001">
    <property type="protein sequence ID" value="RLK50735.1"/>
    <property type="molecule type" value="Genomic_DNA"/>
</dbReference>
<dbReference type="AlphaFoldDB" id="A0A498C4P8"/>
<reference evidence="1 2" key="1">
    <citation type="submission" date="2018-10" db="EMBL/GenBank/DDBJ databases">
        <title>Genomic Encyclopedia of Type Strains, Phase IV (KMG-IV): sequencing the most valuable type-strain genomes for metagenomic binning, comparative biology and taxonomic classification.</title>
        <authorList>
            <person name="Goeker M."/>
        </authorList>
    </citation>
    <scope>NUCLEOTIDE SEQUENCE [LARGE SCALE GENOMIC DNA]</scope>
    <source>
        <strain evidence="1 2">DSM 12769</strain>
    </source>
</reference>
<protein>
    <submittedName>
        <fullName evidence="1">Phosphohistidine phosphatase SixA</fullName>
    </submittedName>
</protein>
<dbReference type="InterPro" id="IPR029033">
    <property type="entry name" value="His_PPase_superfam"/>
</dbReference>
<dbReference type="RefSeq" id="WP_121441198.1">
    <property type="nucleotide sequence ID" value="NZ_RCDA01000001.1"/>
</dbReference>
<keyword evidence="2" id="KW-1185">Reference proteome</keyword>
<dbReference type="InterPro" id="IPR013078">
    <property type="entry name" value="His_Pase_superF_clade-1"/>
</dbReference>
<dbReference type="Proteomes" id="UP000275461">
    <property type="component" value="Unassembled WGS sequence"/>
</dbReference>
<comment type="caution">
    <text evidence="1">The sequence shown here is derived from an EMBL/GenBank/DDBJ whole genome shotgun (WGS) entry which is preliminary data.</text>
</comment>